<evidence type="ECO:0000256" key="9">
    <source>
        <dbReference type="ARBA" id="ARBA00022737"/>
    </source>
</evidence>
<dbReference type="GO" id="GO:0140639">
    <property type="term" value="P:positive regulation of pyroptotic inflammatory response"/>
    <property type="evidence" value="ECO:0007669"/>
    <property type="project" value="Ensembl"/>
</dbReference>
<evidence type="ECO:0000256" key="16">
    <source>
        <dbReference type="ARBA" id="ARBA00023233"/>
    </source>
</evidence>
<evidence type="ECO:0000256" key="4">
    <source>
        <dbReference type="ARBA" id="ARBA00022490"/>
    </source>
</evidence>
<evidence type="ECO:0000256" key="5">
    <source>
        <dbReference type="ARBA" id="ARBA00022588"/>
    </source>
</evidence>
<name>A0A2K5PQK6_CEBIM</name>
<feature type="domain" description="Pyrin" evidence="20">
    <location>
        <begin position="1"/>
        <end position="92"/>
    </location>
</feature>
<feature type="domain" description="CARD" evidence="19">
    <location>
        <begin position="1370"/>
        <end position="1453"/>
    </location>
</feature>
<dbReference type="FunFam" id="3.80.10.10:FF:000256">
    <property type="entry name" value="NLR family pyrin domain containing 1"/>
    <property type="match status" value="1"/>
</dbReference>
<dbReference type="PROSITE" id="PS50824">
    <property type="entry name" value="DAPIN"/>
    <property type="match status" value="1"/>
</dbReference>
<dbReference type="GO" id="GO:0003690">
    <property type="term" value="F:double-stranded DNA binding"/>
    <property type="evidence" value="ECO:0007669"/>
    <property type="project" value="Ensembl"/>
</dbReference>
<dbReference type="InterPro" id="IPR033516">
    <property type="entry name" value="CARD8/ASC/NALP1_CARD"/>
</dbReference>
<keyword evidence="13" id="KW-0832">Ubl conjugation</keyword>
<evidence type="ECO:0000256" key="8">
    <source>
        <dbReference type="ARBA" id="ARBA00022670"/>
    </source>
</evidence>
<organism evidence="23 24">
    <name type="scientific">Cebus imitator</name>
    <name type="common">Panamanian white-faced capuchin</name>
    <name type="synonym">Cebus capucinus imitator</name>
    <dbReference type="NCBI Taxonomy" id="2715852"/>
    <lineage>
        <taxon>Eukaryota</taxon>
        <taxon>Metazoa</taxon>
        <taxon>Chordata</taxon>
        <taxon>Craniata</taxon>
        <taxon>Vertebrata</taxon>
        <taxon>Euteleostomi</taxon>
        <taxon>Mammalia</taxon>
        <taxon>Eutheria</taxon>
        <taxon>Euarchontoglires</taxon>
        <taxon>Primates</taxon>
        <taxon>Haplorrhini</taxon>
        <taxon>Platyrrhini</taxon>
        <taxon>Cebidae</taxon>
        <taxon>Cebinae</taxon>
        <taxon>Cebus</taxon>
    </lineage>
</organism>
<dbReference type="Pfam" id="PF02758">
    <property type="entry name" value="PYRIN"/>
    <property type="match status" value="1"/>
</dbReference>
<dbReference type="GO" id="GO:0140693">
    <property type="term" value="F:molecular condensate scaffold activity"/>
    <property type="evidence" value="ECO:0007669"/>
    <property type="project" value="Ensembl"/>
</dbReference>
<evidence type="ECO:0000259" key="22">
    <source>
        <dbReference type="PROSITE" id="PS51830"/>
    </source>
</evidence>
<feature type="region of interest" description="Disordered" evidence="18">
    <location>
        <begin position="988"/>
        <end position="1007"/>
    </location>
</feature>
<dbReference type="CDD" id="cd08330">
    <property type="entry name" value="CARD_ASC_NALP1"/>
    <property type="match status" value="1"/>
</dbReference>
<keyword evidence="14" id="KW-0391">Immunity</keyword>
<dbReference type="Pfam" id="PF23679">
    <property type="entry name" value="UPA-FIIND"/>
    <property type="match status" value="1"/>
</dbReference>
<dbReference type="GO" id="GO:0140374">
    <property type="term" value="P:antiviral innate immune response"/>
    <property type="evidence" value="ECO:0007669"/>
    <property type="project" value="Ensembl"/>
</dbReference>
<dbReference type="SUPFAM" id="SSF52540">
    <property type="entry name" value="P-loop containing nucleoside triphosphate hydrolases"/>
    <property type="match status" value="1"/>
</dbReference>
<dbReference type="GO" id="GO:0005654">
    <property type="term" value="C:nucleoplasm"/>
    <property type="evidence" value="ECO:0007669"/>
    <property type="project" value="Ensembl"/>
</dbReference>
<dbReference type="FunFam" id="1.10.533.10:FF:000013">
    <property type="entry name" value="Apoptosis-associated speck-like protein containing a CARD"/>
    <property type="match status" value="1"/>
</dbReference>
<dbReference type="STRING" id="9516.ENSCCAP00000005912"/>
<dbReference type="GO" id="GO:0016887">
    <property type="term" value="F:ATP hydrolysis activity"/>
    <property type="evidence" value="ECO:0007669"/>
    <property type="project" value="Ensembl"/>
</dbReference>
<reference evidence="23" key="2">
    <citation type="submission" date="2025-09" db="UniProtKB">
        <authorList>
            <consortium name="Ensembl"/>
        </authorList>
    </citation>
    <scope>IDENTIFICATION</scope>
</reference>
<evidence type="ECO:0000256" key="1">
    <source>
        <dbReference type="ARBA" id="ARBA00004110"/>
    </source>
</evidence>
<protein>
    <submittedName>
        <fullName evidence="23">NLR family pyrin domain containing 1</fullName>
    </submittedName>
</protein>
<feature type="domain" description="NACHT" evidence="21">
    <location>
        <begin position="322"/>
        <end position="631"/>
    </location>
</feature>
<dbReference type="GO" id="GO:0072558">
    <property type="term" value="C:NLRP1 inflammasome complex"/>
    <property type="evidence" value="ECO:0007669"/>
    <property type="project" value="Ensembl"/>
</dbReference>
<evidence type="ECO:0000313" key="24">
    <source>
        <dbReference type="Proteomes" id="UP000233040"/>
    </source>
</evidence>
<dbReference type="Gene3D" id="3.40.50.300">
    <property type="entry name" value="P-loop containing nucleotide triphosphate hydrolases"/>
    <property type="match status" value="1"/>
</dbReference>
<evidence type="ECO:0000256" key="18">
    <source>
        <dbReference type="SAM" id="MobiDB-lite"/>
    </source>
</evidence>
<evidence type="ECO:0000259" key="20">
    <source>
        <dbReference type="PROSITE" id="PS50824"/>
    </source>
</evidence>
<dbReference type="GO" id="GO:0042981">
    <property type="term" value="P:regulation of apoptotic process"/>
    <property type="evidence" value="ECO:0007669"/>
    <property type="project" value="InterPro"/>
</dbReference>
<evidence type="ECO:0000256" key="13">
    <source>
        <dbReference type="ARBA" id="ARBA00022843"/>
    </source>
</evidence>
<dbReference type="InterPro" id="IPR011029">
    <property type="entry name" value="DEATH-like_dom_sf"/>
</dbReference>
<feature type="region of interest" description="Disordered" evidence="18">
    <location>
        <begin position="91"/>
        <end position="112"/>
    </location>
</feature>
<comment type="subcellular location">
    <subcellularLocation>
        <location evidence="1">Inflammasome</location>
    </subcellularLocation>
    <subcellularLocation>
        <location evidence="2">Nucleus</location>
    </subcellularLocation>
</comment>
<dbReference type="PANTHER" id="PTHR46985">
    <property type="entry name" value="NACHT, LRR AND PYD DOMAINS-CONTAINING PROTEIN 1"/>
    <property type="match status" value="1"/>
</dbReference>
<evidence type="ECO:0000256" key="17">
    <source>
        <dbReference type="ARBA" id="ARBA00023242"/>
    </source>
</evidence>
<dbReference type="FunFam" id="1.10.533.10:FF:000049">
    <property type="entry name" value="NLR family pyrin domain containing 1"/>
    <property type="match status" value="1"/>
</dbReference>
<dbReference type="Pfam" id="PF17779">
    <property type="entry name" value="WHD_NOD2"/>
    <property type="match status" value="1"/>
</dbReference>
<evidence type="ECO:0000256" key="3">
    <source>
        <dbReference type="ARBA" id="ARBA00008665"/>
    </source>
</evidence>
<dbReference type="Proteomes" id="UP000233040">
    <property type="component" value="Unassembled WGS sequence"/>
</dbReference>
<keyword evidence="10" id="KW-0547">Nucleotide-binding</keyword>
<evidence type="ECO:0000256" key="2">
    <source>
        <dbReference type="ARBA" id="ARBA00004123"/>
    </source>
</evidence>
<dbReference type="GO" id="GO:1904784">
    <property type="term" value="P:NLRP1 inflammasome complex assembly"/>
    <property type="evidence" value="ECO:0007669"/>
    <property type="project" value="Ensembl"/>
</dbReference>
<keyword evidence="11" id="KW-0378">Hydrolase</keyword>
<keyword evidence="7" id="KW-0433">Leucine-rich repeat</keyword>
<dbReference type="InterPro" id="IPR007111">
    <property type="entry name" value="NACHT_NTPase"/>
</dbReference>
<dbReference type="SMART" id="SM00368">
    <property type="entry name" value="LRR_RI"/>
    <property type="match status" value="6"/>
</dbReference>
<evidence type="ECO:0000313" key="23">
    <source>
        <dbReference type="Ensembl" id="ENSCCAP00000005912.1"/>
    </source>
</evidence>
<keyword evidence="8" id="KW-0645">Protease</keyword>
<dbReference type="Pfam" id="PF00619">
    <property type="entry name" value="CARD"/>
    <property type="match status" value="1"/>
</dbReference>
<dbReference type="PANTHER" id="PTHR46985:SF3">
    <property type="entry name" value="NACHT, LRR AND PYD DOMAINS-CONTAINING PROTEIN 1"/>
    <property type="match status" value="1"/>
</dbReference>
<dbReference type="InterPro" id="IPR032675">
    <property type="entry name" value="LRR_dom_sf"/>
</dbReference>
<dbReference type="PROSITE" id="PS50209">
    <property type="entry name" value="CARD"/>
    <property type="match status" value="1"/>
</dbReference>
<feature type="compositionally biased region" description="Polar residues" evidence="18">
    <location>
        <begin position="169"/>
        <end position="181"/>
    </location>
</feature>
<keyword evidence="24" id="KW-1185">Reference proteome</keyword>
<keyword evidence="12" id="KW-0067">ATP-binding</keyword>
<dbReference type="InterPro" id="IPR051249">
    <property type="entry name" value="NLRP_Inflammasome"/>
</dbReference>
<dbReference type="GeneTree" id="ENSGT00940000162176"/>
<dbReference type="PROSITE" id="PS51450">
    <property type="entry name" value="LRR"/>
    <property type="match status" value="1"/>
</dbReference>
<evidence type="ECO:0000256" key="10">
    <source>
        <dbReference type="ARBA" id="ARBA00022741"/>
    </source>
</evidence>
<dbReference type="SMART" id="SM01289">
    <property type="entry name" value="PYRIN"/>
    <property type="match status" value="1"/>
</dbReference>
<dbReference type="Gene3D" id="3.80.10.10">
    <property type="entry name" value="Ribonuclease Inhibitor"/>
    <property type="match status" value="1"/>
</dbReference>
<dbReference type="GO" id="GO:0051402">
    <property type="term" value="P:neuron apoptotic process"/>
    <property type="evidence" value="ECO:0007669"/>
    <property type="project" value="Ensembl"/>
</dbReference>
<gene>
    <name evidence="23" type="primary">NLRP1</name>
</gene>
<dbReference type="PROSITE" id="PS51830">
    <property type="entry name" value="FIIND"/>
    <property type="match status" value="1"/>
</dbReference>
<dbReference type="CDD" id="cd08320">
    <property type="entry name" value="Pyrin_NALPs"/>
    <property type="match status" value="1"/>
</dbReference>
<evidence type="ECO:0000256" key="6">
    <source>
        <dbReference type="ARBA" id="ARBA00022590"/>
    </source>
</evidence>
<dbReference type="InterPro" id="IPR041267">
    <property type="entry name" value="NLRP_HD2"/>
</dbReference>
<evidence type="ECO:0000259" key="19">
    <source>
        <dbReference type="PROSITE" id="PS50209"/>
    </source>
</evidence>
<dbReference type="Ensembl" id="ENSCCAT00000023272.1">
    <property type="protein sequence ID" value="ENSCCAP00000005912.1"/>
    <property type="gene ID" value="ENSCCAG00000020577.1"/>
</dbReference>
<keyword evidence="9" id="KW-0677">Repeat</keyword>
<dbReference type="SUPFAM" id="SSF52047">
    <property type="entry name" value="RNI-like"/>
    <property type="match status" value="1"/>
</dbReference>
<proteinExistence type="inferred from homology"/>
<evidence type="ECO:0000256" key="11">
    <source>
        <dbReference type="ARBA" id="ARBA00022801"/>
    </source>
</evidence>
<dbReference type="GO" id="GO:0019904">
    <property type="term" value="F:protein domain specific binding"/>
    <property type="evidence" value="ECO:0007669"/>
    <property type="project" value="Ensembl"/>
</dbReference>
<dbReference type="GO" id="GO:0035591">
    <property type="term" value="F:signaling adaptor activity"/>
    <property type="evidence" value="ECO:0007669"/>
    <property type="project" value="Ensembl"/>
</dbReference>
<dbReference type="Pfam" id="PF13553">
    <property type="entry name" value="FIIND"/>
    <property type="match status" value="1"/>
</dbReference>
<dbReference type="GO" id="GO:0019899">
    <property type="term" value="F:enzyme binding"/>
    <property type="evidence" value="ECO:0007669"/>
    <property type="project" value="Ensembl"/>
</dbReference>
<feature type="compositionally biased region" description="Low complexity" evidence="18">
    <location>
        <begin position="94"/>
        <end position="108"/>
    </location>
</feature>
<dbReference type="GO" id="GO:0071493">
    <property type="term" value="P:cellular response to UV-B"/>
    <property type="evidence" value="ECO:0007669"/>
    <property type="project" value="Ensembl"/>
</dbReference>
<dbReference type="GO" id="GO:0141201">
    <property type="term" value="P:pyroptotic cell death"/>
    <property type="evidence" value="ECO:0007669"/>
    <property type="project" value="Ensembl"/>
</dbReference>
<dbReference type="InterPro" id="IPR027417">
    <property type="entry name" value="P-loop_NTPase"/>
</dbReference>
<dbReference type="InterPro" id="IPR001611">
    <property type="entry name" value="Leu-rich_rpt"/>
</dbReference>
<evidence type="ECO:0000256" key="7">
    <source>
        <dbReference type="ARBA" id="ARBA00022614"/>
    </source>
</evidence>
<dbReference type="InterPro" id="IPR025307">
    <property type="entry name" value="FIIND_dom"/>
</dbReference>
<feature type="domain" description="FIIND" evidence="22">
    <location>
        <begin position="1071"/>
        <end position="1354"/>
    </location>
</feature>
<evidence type="ECO:0000256" key="15">
    <source>
        <dbReference type="ARBA" id="ARBA00023198"/>
    </source>
</evidence>
<accession>A0A2K5PQK6</accession>
<dbReference type="GO" id="GO:0097264">
    <property type="term" value="P:self proteolysis"/>
    <property type="evidence" value="ECO:0007669"/>
    <property type="project" value="Ensembl"/>
</dbReference>
<dbReference type="InterPro" id="IPR001315">
    <property type="entry name" value="CARD"/>
</dbReference>
<comment type="similarity">
    <text evidence="3">Belongs to the NLRP family.</text>
</comment>
<evidence type="ECO:0000256" key="14">
    <source>
        <dbReference type="ARBA" id="ARBA00022859"/>
    </source>
</evidence>
<dbReference type="PROSITE" id="PS50837">
    <property type="entry name" value="NACHT"/>
    <property type="match status" value="1"/>
</dbReference>
<dbReference type="GO" id="GO:0051604">
    <property type="term" value="P:protein maturation"/>
    <property type="evidence" value="ECO:0007669"/>
    <property type="project" value="Ensembl"/>
</dbReference>
<dbReference type="GO" id="GO:0051260">
    <property type="term" value="P:protein homooligomerization"/>
    <property type="evidence" value="ECO:0007669"/>
    <property type="project" value="Ensembl"/>
</dbReference>
<dbReference type="OMA" id="SWMVCTC"/>
<dbReference type="GO" id="GO:0032731">
    <property type="term" value="P:positive regulation of interleukin-1 beta production"/>
    <property type="evidence" value="ECO:0007669"/>
    <property type="project" value="Ensembl"/>
</dbReference>
<dbReference type="InterPro" id="IPR041075">
    <property type="entry name" value="NOD1/2_WH"/>
</dbReference>
<dbReference type="GO" id="GO:0005524">
    <property type="term" value="F:ATP binding"/>
    <property type="evidence" value="ECO:0007669"/>
    <property type="project" value="UniProtKB-KW"/>
</dbReference>
<dbReference type="GO" id="GO:0140608">
    <property type="term" value="F:cysteine-type endopeptidase activator activity"/>
    <property type="evidence" value="ECO:0007669"/>
    <property type="project" value="Ensembl"/>
</dbReference>
<dbReference type="GO" id="GO:0008233">
    <property type="term" value="F:peptidase activity"/>
    <property type="evidence" value="ECO:0007669"/>
    <property type="project" value="UniProtKB-KW"/>
</dbReference>
<feature type="region of interest" description="Disordered" evidence="18">
    <location>
        <begin position="161"/>
        <end position="207"/>
    </location>
</feature>
<dbReference type="InterPro" id="IPR004020">
    <property type="entry name" value="DAPIN"/>
</dbReference>
<keyword evidence="16" id="KW-1271">Inflammasome</keyword>
<reference evidence="23" key="1">
    <citation type="submission" date="2025-08" db="UniProtKB">
        <authorList>
            <consortium name="Ensembl"/>
        </authorList>
    </citation>
    <scope>IDENTIFICATION</scope>
</reference>
<keyword evidence="17" id="KW-0539">Nucleus</keyword>
<dbReference type="GO" id="GO:0003725">
    <property type="term" value="F:double-stranded RNA binding"/>
    <property type="evidence" value="ECO:0007669"/>
    <property type="project" value="Ensembl"/>
</dbReference>
<evidence type="ECO:0000259" key="21">
    <source>
        <dbReference type="PROSITE" id="PS50837"/>
    </source>
</evidence>
<keyword evidence="6" id="KW-1210">Necrosis</keyword>
<sequence length="1463" mass="164467">MAGGAWGRLACYLELLKKEELKKFQLLLTNKAHSRGSSGETPAQPEKMSGMQVASHLVAQYGEQQAWDLAIHTWEQMGLRSLCTQAQEEAGHYPSFPSSLSEPSLESPNQPTSTAVLRSWIPELQGCTQGSERSILRHLPDTSGHHWREITSSLLYQAPLSSPDYGSPSHDSPNVPTSTAELGSWESPLHPSPVPREQEAPGTQWPLDETLGNYYTGETLLGSWWGGRVGEANAGTKNPLGTSQCSVWLGSLWRGSPCSTWSWKNEDLNQKFTQLLLLQRPHPRSHECLVRGRLLHNVEEDQGHLIEIGDLFGPGLDTQEPRVVILQGAAGIGKSTLARWVREAWGRGQLYRDCFQHVFYFSCRELAQSKVLSLAELIGKDWTATQAPIRQILSRPERLLFILDGVDEPKWVLEEQSPELCLHWSQPQPADALLGSLLGKSILPKASFLITARTTALQSLIPSLEQARWVEVLGFSESSRKEYFYKYFTNERQASRAVRLVKSNKELWALCLVPWVSWLACTCLMQQMKQKEELTLTSKTTTTLCLHYFSQTLQAQPLGSQLRGFCSLAAEGIWQRKTLFSPDDLKKHGLDGAIISSLLKMGILQEHPIPLSYSFIHLCFQEFFAGMSCALEDKKEGSEHSNHIMGLGKLLETYGTHDLFRAPTTRFLLGLLSEQGAREMENIFDCRLSQERKRRLLQCTQFLQPPLQSYPLEFLHCLYETQGKRFLTQMMAHFQEVCMCVETDMELLVCTFCIKFCHNVKKLQLIEGRQHGPAWSLDRVVLFRWVPATDAYWQILFSVLKVTGSLKELDLSGNLLSLSAVQSLCETLRYPRCLLETLRLAGCGLTAEGCKDLASGLRTNQTLTEVELSFNVLTDAGAKHLCQGLRRPSCKLQRLQLVSCGLTSGCCRALASVLSASPSLKELDLQQNDLDDVGVQLLFKGLRHPTCKLTRLGLDQTTLSDETRQELRALVQEKPRIQFFCMRRKPSVMIPNEGPDTGEMSNSTSSLKRQRLRSETESSYVAQADLKPLDWSNPPAKGSVPRIAQQELACLPSPASQEDLHTKPLGTDDDFWGPTGPVATEVVDKERSLYRVHFPMAGTYRWPNMGLCFVVREAVTTEIELCVWDKLLGEINQQHSWMVAGPLLDIKAEPGAIKAVHLPHFVALQGGHIDTSLFQVAHFKEEGMLLEKPAKVELHHIVLEDPSFSPMGVLLRVIHNALRIFPVTSMVLLYHRIHPEEVTFHLYLIPSDGSIRKAVDDEETKFQFVRLHKPPPLTPLYMGSRYAVSGSEELEIIPEELELCYRSPGEPQLFSEFYVGHLGSGIRLQMKNKTDETLVWEALVKPGDLTPATTLVPPAPKALPSPLDALGLLHFVDQYREQLVARVTSVEPVLDNLLGHVLSQEQYEGVLAEDTRPSKMRKLFSFSQSWDRSCKDRLYQALKETHPYLIMELWEKGSKKGLLPLSI</sequence>
<dbReference type="Pfam" id="PF17776">
    <property type="entry name" value="NLRC4_HD2"/>
    <property type="match status" value="1"/>
</dbReference>
<evidence type="ECO:0000256" key="12">
    <source>
        <dbReference type="ARBA" id="ARBA00022840"/>
    </source>
</evidence>
<dbReference type="SUPFAM" id="SSF47986">
    <property type="entry name" value="DEATH domain"/>
    <property type="match status" value="2"/>
</dbReference>
<dbReference type="Pfam" id="PF13516">
    <property type="entry name" value="LRR_6"/>
    <property type="match status" value="3"/>
</dbReference>
<dbReference type="GO" id="GO:0038187">
    <property type="term" value="F:pattern recognition receptor activity"/>
    <property type="evidence" value="ECO:0007669"/>
    <property type="project" value="Ensembl"/>
</dbReference>
<keyword evidence="4" id="KW-0963">Cytoplasm</keyword>
<dbReference type="FunFam" id="3.40.50.300:FF:000897">
    <property type="entry name" value="NLR family pyrin domain containing 1"/>
    <property type="match status" value="1"/>
</dbReference>
<dbReference type="Pfam" id="PF05729">
    <property type="entry name" value="NACHT"/>
    <property type="match status" value="1"/>
</dbReference>
<keyword evidence="5" id="KW-0399">Innate immunity</keyword>
<keyword evidence="15" id="KW-0395">Inflammatory response</keyword>
<dbReference type="Gene3D" id="1.10.533.10">
    <property type="entry name" value="Death Domain, Fas"/>
    <property type="match status" value="2"/>
</dbReference>